<evidence type="ECO:0000313" key="2">
    <source>
        <dbReference type="EMBL" id="MBC8520034.1"/>
    </source>
</evidence>
<sequence length="215" mass="24148">MEVNELLIWARGPAFNMALAIFVFGMLLRLFEILSLGRKADLSVARDSGFSGGLRTIFSRSLPRKTVFAREPLRILNGYVLHIGLFVVILFYRPHIELLGLDLAGLSSSVVDAVTVVTILSLFAALLMRLYSPVLQHISTVGDYLAWLLTLLPLITGYMAYHHLMLDYTQMLAYHILSVELLLVLAPFTKLTHMFSFVLARWYQGYLAGRRGVAS</sequence>
<evidence type="ECO:0000313" key="3">
    <source>
        <dbReference type="Proteomes" id="UP000654401"/>
    </source>
</evidence>
<organism evidence="2 3">
    <name type="scientific">Candidatus Thiopontia autotrophica</name>
    <dbReference type="NCBI Taxonomy" id="2841688"/>
    <lineage>
        <taxon>Bacteria</taxon>
        <taxon>Pseudomonadati</taxon>
        <taxon>Pseudomonadota</taxon>
        <taxon>Gammaproteobacteria</taxon>
        <taxon>Candidatus Thiopontia</taxon>
    </lineage>
</organism>
<dbReference type="InterPro" id="IPR036197">
    <property type="entry name" value="NarG-like_sf"/>
</dbReference>
<feature type="transmembrane region" description="Helical" evidence="1">
    <location>
        <begin position="144"/>
        <end position="161"/>
    </location>
</feature>
<feature type="transmembrane region" description="Helical" evidence="1">
    <location>
        <begin position="73"/>
        <end position="93"/>
    </location>
</feature>
<evidence type="ECO:0008006" key="4">
    <source>
        <dbReference type="Google" id="ProtNLM"/>
    </source>
</evidence>
<dbReference type="Proteomes" id="UP000654401">
    <property type="component" value="Unassembled WGS sequence"/>
</dbReference>
<dbReference type="Gene3D" id="1.20.950.20">
    <property type="entry name" value="Transmembrane di-heme cytochromes, Chain C"/>
    <property type="match status" value="1"/>
</dbReference>
<dbReference type="EMBL" id="JACNFK010000033">
    <property type="protein sequence ID" value="MBC8520034.1"/>
    <property type="molecule type" value="Genomic_DNA"/>
</dbReference>
<dbReference type="SUPFAM" id="SSF103501">
    <property type="entry name" value="Respiratory nitrate reductase 1 gamma chain"/>
    <property type="match status" value="1"/>
</dbReference>
<name>A0A8J6TNM5_9GAMM</name>
<comment type="caution">
    <text evidence="2">The sequence shown here is derived from an EMBL/GenBank/DDBJ whole genome shotgun (WGS) entry which is preliminary data.</text>
</comment>
<dbReference type="AlphaFoldDB" id="A0A8J6TNM5"/>
<reference evidence="2 3" key="1">
    <citation type="submission" date="2020-08" db="EMBL/GenBank/DDBJ databases">
        <title>Bridging the membrane lipid divide: bacteria of the FCB group superphylum have the potential to synthesize archaeal ether lipids.</title>
        <authorList>
            <person name="Villanueva L."/>
            <person name="Von Meijenfeldt F.A.B."/>
            <person name="Westbye A.B."/>
            <person name="Yadav S."/>
            <person name="Hopmans E.C."/>
            <person name="Dutilh B.E."/>
            <person name="Sinninghe Damste J.S."/>
        </authorList>
    </citation>
    <scope>NUCLEOTIDE SEQUENCE [LARGE SCALE GENOMIC DNA]</scope>
    <source>
        <strain evidence="2">NIOZ-UU100</strain>
    </source>
</reference>
<keyword evidence="1" id="KW-0812">Transmembrane</keyword>
<proteinExistence type="predicted"/>
<feature type="transmembrane region" description="Helical" evidence="1">
    <location>
        <begin position="113"/>
        <end position="132"/>
    </location>
</feature>
<feature type="transmembrane region" description="Helical" evidence="1">
    <location>
        <begin position="181"/>
        <end position="203"/>
    </location>
</feature>
<evidence type="ECO:0000256" key="1">
    <source>
        <dbReference type="SAM" id="Phobius"/>
    </source>
</evidence>
<accession>A0A8J6TNM5</accession>
<keyword evidence="1" id="KW-0472">Membrane</keyword>
<protein>
    <recommendedName>
        <fullName evidence="4">Nitrate reductase gamma subunit</fullName>
    </recommendedName>
</protein>
<gene>
    <name evidence="2" type="ORF">H8D24_06485</name>
</gene>
<feature type="transmembrane region" description="Helical" evidence="1">
    <location>
        <begin position="6"/>
        <end position="31"/>
    </location>
</feature>
<keyword evidence="1" id="KW-1133">Transmembrane helix</keyword>